<sequence length="214" mass="21817">MSRPRLSAAALALAALVAAAPALLAPPSAQGQGAATSRGLPGGAGGVTVRRGGEAQPGPNRPGVAPAPAPVPAPAPGPGAGFSAPGAGRLLDIDRTVPCVQAAKPDMSQAILCYRPLLEICPEDAEPDDRLACRRRVEPEWTALAARFGDQPMTRMLAGAFDPAACETFAAPGKTPEEARLDCRITARATQTIYGHIESLWGGLGPGLRPGLRP</sequence>
<dbReference type="Proteomes" id="UP000199377">
    <property type="component" value="Unassembled WGS sequence"/>
</dbReference>
<dbReference type="AlphaFoldDB" id="A0A1I3JWM2"/>
<dbReference type="RefSeq" id="WP_092861895.1">
    <property type="nucleotide sequence ID" value="NZ_FOQH01000008.1"/>
</dbReference>
<keyword evidence="4" id="KW-1185">Reference proteome</keyword>
<accession>A0A1I3JWM2</accession>
<evidence type="ECO:0000256" key="2">
    <source>
        <dbReference type="SAM" id="SignalP"/>
    </source>
</evidence>
<name>A0A1I3JWM2_9RHOB</name>
<evidence type="ECO:0008006" key="5">
    <source>
        <dbReference type="Google" id="ProtNLM"/>
    </source>
</evidence>
<evidence type="ECO:0000313" key="4">
    <source>
        <dbReference type="Proteomes" id="UP000199377"/>
    </source>
</evidence>
<feature type="chain" id="PRO_5011498726" description="Cysteine rich repeat-containing protein" evidence="2">
    <location>
        <begin position="25"/>
        <end position="214"/>
    </location>
</feature>
<keyword evidence="2" id="KW-0732">Signal</keyword>
<feature type="signal peptide" evidence="2">
    <location>
        <begin position="1"/>
        <end position="24"/>
    </location>
</feature>
<feature type="compositionally biased region" description="Pro residues" evidence="1">
    <location>
        <begin position="65"/>
        <end position="77"/>
    </location>
</feature>
<evidence type="ECO:0000256" key="1">
    <source>
        <dbReference type="SAM" id="MobiDB-lite"/>
    </source>
</evidence>
<reference evidence="3 4" key="1">
    <citation type="submission" date="2016-10" db="EMBL/GenBank/DDBJ databases">
        <authorList>
            <person name="de Groot N.N."/>
        </authorList>
    </citation>
    <scope>NUCLEOTIDE SEQUENCE [LARGE SCALE GENOMIC DNA]</scope>
    <source>
        <strain evidence="3 4">CGMCC 1.11030</strain>
    </source>
</reference>
<feature type="region of interest" description="Disordered" evidence="1">
    <location>
        <begin position="27"/>
        <end position="87"/>
    </location>
</feature>
<protein>
    <recommendedName>
        <fullName evidence="5">Cysteine rich repeat-containing protein</fullName>
    </recommendedName>
</protein>
<dbReference type="EMBL" id="FOQH01000008">
    <property type="protein sequence ID" value="SFI64631.1"/>
    <property type="molecule type" value="Genomic_DNA"/>
</dbReference>
<organism evidence="3 4">
    <name type="scientific">Albimonas pacifica</name>
    <dbReference type="NCBI Taxonomy" id="1114924"/>
    <lineage>
        <taxon>Bacteria</taxon>
        <taxon>Pseudomonadati</taxon>
        <taxon>Pseudomonadota</taxon>
        <taxon>Alphaproteobacteria</taxon>
        <taxon>Rhodobacterales</taxon>
        <taxon>Paracoccaceae</taxon>
        <taxon>Albimonas</taxon>
    </lineage>
</organism>
<evidence type="ECO:0000313" key="3">
    <source>
        <dbReference type="EMBL" id="SFI64631.1"/>
    </source>
</evidence>
<proteinExistence type="predicted"/>
<gene>
    <name evidence="3" type="ORF">SAMN05216258_108191</name>
</gene>
<dbReference type="STRING" id="1114924.SAMN05216258_108191"/>